<organism evidence="1 2">
    <name type="scientific">Fusarium austroafricanum</name>
    <dbReference type="NCBI Taxonomy" id="2364996"/>
    <lineage>
        <taxon>Eukaryota</taxon>
        <taxon>Fungi</taxon>
        <taxon>Dikarya</taxon>
        <taxon>Ascomycota</taxon>
        <taxon>Pezizomycotina</taxon>
        <taxon>Sordariomycetes</taxon>
        <taxon>Hypocreomycetidae</taxon>
        <taxon>Hypocreales</taxon>
        <taxon>Nectriaceae</taxon>
        <taxon>Fusarium</taxon>
        <taxon>Fusarium concolor species complex</taxon>
    </lineage>
</organism>
<dbReference type="SUPFAM" id="SSF50494">
    <property type="entry name" value="Trypsin-like serine proteases"/>
    <property type="match status" value="1"/>
</dbReference>
<reference evidence="1" key="1">
    <citation type="submission" date="2020-01" db="EMBL/GenBank/DDBJ databases">
        <title>Identification and distribution of gene clusters putatively required for synthesis of sphingolipid metabolism inhibitors in phylogenetically diverse species of the filamentous fungus Fusarium.</title>
        <authorList>
            <person name="Kim H.-S."/>
            <person name="Busman M."/>
            <person name="Brown D.W."/>
            <person name="Divon H."/>
            <person name="Uhlig S."/>
            <person name="Proctor R.H."/>
        </authorList>
    </citation>
    <scope>NUCLEOTIDE SEQUENCE</scope>
    <source>
        <strain evidence="1">NRRL 53441</strain>
    </source>
</reference>
<sequence>MPPSPQGRDFSVQNLRQQAINRFNRMHSPPVALPLQPGSQPTVGWKRVAWPKLRPLPLESSREHLPIAVEQIRRDIEYQASNTLQKHNVLPQDEYDRQVSVEMRQEPDQPTSAIPTVLIITPWTPAKNESFKRVATDMAIWLTEWTATLSPIKIHVEVIAPELVQPIYYSQVGIPALSRVWDDARQLIYNRLQAFPATKNHLTCLALQKYGINPDIDANPPTVYISMDYKCKETEWTAVIAGVRRVLDGLAWKHVQVHMEHNLNMSTFDLLPPPLTSMETGILQNKRIVGDYHETAQLGDDIGPARTIIRTDGEERDAGCGTLGCFIRMKTATEDWQAYALTNHHVVRTAFEGFTLVPDATGSKKGPPVKGSQLWRVDEKGYYPNAKQTPVIIESPSRAKHNFTIAYIDQEIATHKRKATEKRLRLPGAPDRKRLERDISRHNATISELEVERQRKIDFFEEGKQVLGEIYATSGFLRECHGRKMDWALIKLDPSRPWSNDLPSAEDWFNQYSHTDAEPNRIEAPILDRTQSIEKGNEVGPVFKNGTTTGPTTGEFFVELQKIQLVDDEHLGDKRFATDELVFGPRAGFTGRKKFCDRGDSGSAVFDDDGGIVGLFFRGHAHDRSHAGGYGYITPIELVFEDIKQFSNGTITDIRIAAQ</sequence>
<keyword evidence="2" id="KW-1185">Reference proteome</keyword>
<name>A0A8H4JKB9_9HYPO</name>
<accession>A0A8H4JKB9</accession>
<protein>
    <recommendedName>
        <fullName evidence="3">Peptidase S7 domain-containing protein</fullName>
    </recommendedName>
</protein>
<proteinExistence type="predicted"/>
<dbReference type="OrthoDB" id="5424209at2759"/>
<dbReference type="EMBL" id="JAADJG010001024">
    <property type="protein sequence ID" value="KAF4428272.1"/>
    <property type="molecule type" value="Genomic_DNA"/>
</dbReference>
<dbReference type="AlphaFoldDB" id="A0A8H4JKB9"/>
<comment type="caution">
    <text evidence="1">The sequence shown here is derived from an EMBL/GenBank/DDBJ whole genome shotgun (WGS) entry which is preliminary data.</text>
</comment>
<evidence type="ECO:0008006" key="3">
    <source>
        <dbReference type="Google" id="ProtNLM"/>
    </source>
</evidence>
<evidence type="ECO:0000313" key="2">
    <source>
        <dbReference type="Proteomes" id="UP000605986"/>
    </source>
</evidence>
<dbReference type="Proteomes" id="UP000605986">
    <property type="component" value="Unassembled WGS sequence"/>
</dbReference>
<evidence type="ECO:0000313" key="1">
    <source>
        <dbReference type="EMBL" id="KAF4428272.1"/>
    </source>
</evidence>
<dbReference type="InterPro" id="IPR009003">
    <property type="entry name" value="Peptidase_S1_PA"/>
</dbReference>
<gene>
    <name evidence="1" type="ORF">F53441_14048</name>
</gene>